<feature type="transmembrane region" description="Helical" evidence="19">
    <location>
        <begin position="7"/>
        <end position="28"/>
    </location>
</feature>
<comment type="catalytic activity">
    <reaction evidence="16 18">
        <text>L-threonyl-[protein] + ATP = O-phospho-L-threonyl-[protein] + ADP + H(+)</text>
        <dbReference type="Rhea" id="RHEA:46608"/>
        <dbReference type="Rhea" id="RHEA-COMP:11060"/>
        <dbReference type="Rhea" id="RHEA-COMP:11605"/>
        <dbReference type="ChEBI" id="CHEBI:15378"/>
        <dbReference type="ChEBI" id="CHEBI:30013"/>
        <dbReference type="ChEBI" id="CHEBI:30616"/>
        <dbReference type="ChEBI" id="CHEBI:61977"/>
        <dbReference type="ChEBI" id="CHEBI:456216"/>
        <dbReference type="EC" id="2.7.11.1"/>
    </reaction>
</comment>
<keyword evidence="15" id="KW-0325">Glycoprotein</keyword>
<evidence type="ECO:0000256" key="10">
    <source>
        <dbReference type="ARBA" id="ARBA00022840"/>
    </source>
</evidence>
<evidence type="ECO:0000256" key="5">
    <source>
        <dbReference type="ARBA" id="ARBA00022692"/>
    </source>
</evidence>
<dbReference type="SMART" id="SM00220">
    <property type="entry name" value="S_TKc"/>
    <property type="match status" value="1"/>
</dbReference>
<evidence type="ECO:0000256" key="4">
    <source>
        <dbReference type="ARBA" id="ARBA00022679"/>
    </source>
</evidence>
<reference evidence="23" key="1">
    <citation type="submission" date="2023-07" db="EMBL/GenBank/DDBJ databases">
        <title>draft genome sequence of fig (Ficus carica).</title>
        <authorList>
            <person name="Takahashi T."/>
            <person name="Nishimura K."/>
        </authorList>
    </citation>
    <scope>NUCLEOTIDE SEQUENCE</scope>
</reference>
<dbReference type="Pfam" id="PF07714">
    <property type="entry name" value="PK_Tyr_Ser-Thr"/>
    <property type="match status" value="1"/>
</dbReference>
<dbReference type="PIRSF" id="PIRSF000641">
    <property type="entry name" value="SRK"/>
    <property type="match status" value="1"/>
</dbReference>
<dbReference type="FunFam" id="3.30.200.20:FF:000330">
    <property type="entry name" value="G-type lectin S-receptor-like serine/threonine-protein kinase At4g03230"/>
    <property type="match status" value="1"/>
</dbReference>
<evidence type="ECO:0000256" key="11">
    <source>
        <dbReference type="ARBA" id="ARBA00022989"/>
    </source>
</evidence>
<keyword evidence="2" id="KW-1003">Cell membrane</keyword>
<evidence type="ECO:0000256" key="14">
    <source>
        <dbReference type="ARBA" id="ARBA00023170"/>
    </source>
</evidence>
<keyword evidence="12 19" id="KW-0472">Membrane</keyword>
<dbReference type="PROSITE" id="PS50011">
    <property type="entry name" value="PROTEIN_KINASE_DOM"/>
    <property type="match status" value="1"/>
</dbReference>
<keyword evidence="7" id="KW-0430">Lectin</keyword>
<name>A0AA88ABR1_FICCA</name>
<dbReference type="InterPro" id="IPR024171">
    <property type="entry name" value="SRK-like_kinase"/>
</dbReference>
<feature type="domain" description="Protein kinase" evidence="20">
    <location>
        <begin position="486"/>
        <end position="762"/>
    </location>
</feature>
<evidence type="ECO:0000259" key="21">
    <source>
        <dbReference type="PROSITE" id="PS50927"/>
    </source>
</evidence>
<dbReference type="PROSITE" id="PS50948">
    <property type="entry name" value="PAN"/>
    <property type="match status" value="1"/>
</dbReference>
<evidence type="ECO:0000256" key="2">
    <source>
        <dbReference type="ARBA" id="ARBA00022475"/>
    </source>
</evidence>
<evidence type="ECO:0000256" key="12">
    <source>
        <dbReference type="ARBA" id="ARBA00023136"/>
    </source>
</evidence>
<accession>A0AA88ABR1</accession>
<dbReference type="AlphaFoldDB" id="A0AA88ABR1"/>
<dbReference type="GO" id="GO:0030246">
    <property type="term" value="F:carbohydrate binding"/>
    <property type="evidence" value="ECO:0007669"/>
    <property type="project" value="UniProtKB-KW"/>
</dbReference>
<protein>
    <recommendedName>
        <fullName evidence="18">Receptor-like serine/threonine-protein kinase</fullName>
        <ecNumber evidence="18">2.7.11.1</ecNumber>
    </recommendedName>
</protein>
<evidence type="ECO:0000256" key="18">
    <source>
        <dbReference type="PIRNR" id="PIRNR000641"/>
    </source>
</evidence>
<dbReference type="InterPro" id="IPR001245">
    <property type="entry name" value="Ser-Thr/Tyr_kinase_cat_dom"/>
</dbReference>
<dbReference type="EMBL" id="BTGU01000033">
    <property type="protein sequence ID" value="GMN50297.1"/>
    <property type="molecule type" value="Genomic_DNA"/>
</dbReference>
<feature type="domain" description="Apple" evidence="22">
    <location>
        <begin position="343"/>
        <end position="425"/>
    </location>
</feature>
<evidence type="ECO:0000256" key="15">
    <source>
        <dbReference type="ARBA" id="ARBA00023180"/>
    </source>
</evidence>
<dbReference type="EC" id="2.7.11.1" evidence="18"/>
<keyword evidence="3 18" id="KW-0723">Serine/threonine-protein kinase</keyword>
<comment type="similarity">
    <text evidence="18">Belongs to the protein kinase superfamily. Ser/Thr protein kinase family.</text>
</comment>
<dbReference type="PANTHER" id="PTHR27002:SF926">
    <property type="entry name" value="OS07G0535800 PROTEIN"/>
    <property type="match status" value="1"/>
</dbReference>
<evidence type="ECO:0000256" key="13">
    <source>
        <dbReference type="ARBA" id="ARBA00023157"/>
    </source>
</evidence>
<feature type="domain" description="Bulb-type lectin" evidence="21">
    <location>
        <begin position="39"/>
        <end position="167"/>
    </location>
</feature>
<dbReference type="Proteomes" id="UP001187192">
    <property type="component" value="Unassembled WGS sequence"/>
</dbReference>
<comment type="catalytic activity">
    <reaction evidence="17 18">
        <text>L-seryl-[protein] + ATP = O-phospho-L-seryl-[protein] + ADP + H(+)</text>
        <dbReference type="Rhea" id="RHEA:17989"/>
        <dbReference type="Rhea" id="RHEA-COMP:9863"/>
        <dbReference type="Rhea" id="RHEA-COMP:11604"/>
        <dbReference type="ChEBI" id="CHEBI:15378"/>
        <dbReference type="ChEBI" id="CHEBI:29999"/>
        <dbReference type="ChEBI" id="CHEBI:30616"/>
        <dbReference type="ChEBI" id="CHEBI:83421"/>
        <dbReference type="ChEBI" id="CHEBI:456216"/>
        <dbReference type="EC" id="2.7.11.1"/>
    </reaction>
</comment>
<dbReference type="PROSITE" id="PS00108">
    <property type="entry name" value="PROTEIN_KINASE_ST"/>
    <property type="match status" value="1"/>
</dbReference>
<keyword evidence="6" id="KW-0732">Signal</keyword>
<dbReference type="SUPFAM" id="SSF56112">
    <property type="entry name" value="Protein kinase-like (PK-like)"/>
    <property type="match status" value="1"/>
</dbReference>
<evidence type="ECO:0000256" key="1">
    <source>
        <dbReference type="ARBA" id="ARBA00004251"/>
    </source>
</evidence>
<dbReference type="Pfam" id="PF08276">
    <property type="entry name" value="PAN_2"/>
    <property type="match status" value="1"/>
</dbReference>
<keyword evidence="24" id="KW-1185">Reference proteome</keyword>
<keyword evidence="4 18" id="KW-0808">Transferase</keyword>
<organism evidence="23 24">
    <name type="scientific">Ficus carica</name>
    <name type="common">Common fig</name>
    <dbReference type="NCBI Taxonomy" id="3494"/>
    <lineage>
        <taxon>Eukaryota</taxon>
        <taxon>Viridiplantae</taxon>
        <taxon>Streptophyta</taxon>
        <taxon>Embryophyta</taxon>
        <taxon>Tracheophyta</taxon>
        <taxon>Spermatophyta</taxon>
        <taxon>Magnoliopsida</taxon>
        <taxon>eudicotyledons</taxon>
        <taxon>Gunneridae</taxon>
        <taxon>Pentapetalae</taxon>
        <taxon>rosids</taxon>
        <taxon>fabids</taxon>
        <taxon>Rosales</taxon>
        <taxon>Moraceae</taxon>
        <taxon>Ficeae</taxon>
        <taxon>Ficus</taxon>
    </lineage>
</organism>
<evidence type="ECO:0000256" key="9">
    <source>
        <dbReference type="ARBA" id="ARBA00022777"/>
    </source>
</evidence>
<keyword evidence="11 19" id="KW-1133">Transmembrane helix</keyword>
<evidence type="ECO:0000256" key="16">
    <source>
        <dbReference type="ARBA" id="ARBA00047899"/>
    </source>
</evidence>
<evidence type="ECO:0000259" key="22">
    <source>
        <dbReference type="PROSITE" id="PS50948"/>
    </source>
</evidence>
<keyword evidence="13" id="KW-1015">Disulfide bond</keyword>
<keyword evidence="10 18" id="KW-0067">ATP-binding</keyword>
<evidence type="ECO:0000256" key="8">
    <source>
        <dbReference type="ARBA" id="ARBA00022741"/>
    </source>
</evidence>
<proteinExistence type="inferred from homology"/>
<dbReference type="FunFam" id="1.10.510.10:FF:000060">
    <property type="entry name" value="G-type lectin S-receptor-like serine/threonine-protein kinase"/>
    <property type="match status" value="1"/>
</dbReference>
<dbReference type="SUPFAM" id="SSF51110">
    <property type="entry name" value="alpha-D-mannose-specific plant lectins"/>
    <property type="match status" value="1"/>
</dbReference>
<keyword evidence="8 18" id="KW-0547">Nucleotide-binding</keyword>
<dbReference type="GO" id="GO:0004674">
    <property type="term" value="F:protein serine/threonine kinase activity"/>
    <property type="evidence" value="ECO:0007669"/>
    <property type="project" value="UniProtKB-KW"/>
</dbReference>
<keyword evidence="14" id="KW-0675">Receptor</keyword>
<dbReference type="PANTHER" id="PTHR27002">
    <property type="entry name" value="RECEPTOR-LIKE SERINE/THREONINE-PROTEIN KINASE SD1-8"/>
    <property type="match status" value="1"/>
</dbReference>
<dbReference type="InterPro" id="IPR008271">
    <property type="entry name" value="Ser/Thr_kinase_AS"/>
</dbReference>
<evidence type="ECO:0000256" key="3">
    <source>
        <dbReference type="ARBA" id="ARBA00022527"/>
    </source>
</evidence>
<dbReference type="PROSITE" id="PS50927">
    <property type="entry name" value="BULB_LECTIN"/>
    <property type="match status" value="1"/>
</dbReference>
<dbReference type="CDD" id="cd14066">
    <property type="entry name" value="STKc_IRAK"/>
    <property type="match status" value="1"/>
</dbReference>
<keyword evidence="5 19" id="KW-0812">Transmembrane</keyword>
<dbReference type="GO" id="GO:0005886">
    <property type="term" value="C:plasma membrane"/>
    <property type="evidence" value="ECO:0007669"/>
    <property type="project" value="UniProtKB-SubCell"/>
</dbReference>
<evidence type="ECO:0000256" key="17">
    <source>
        <dbReference type="ARBA" id="ARBA00048679"/>
    </source>
</evidence>
<dbReference type="Gene3D" id="1.10.510.10">
    <property type="entry name" value="Transferase(Phosphotransferase) domain 1"/>
    <property type="match status" value="1"/>
</dbReference>
<dbReference type="InterPro" id="IPR011009">
    <property type="entry name" value="Kinase-like_dom_sf"/>
</dbReference>
<comment type="caution">
    <text evidence="23">The sequence shown here is derived from an EMBL/GenBank/DDBJ whole genome shotgun (WGS) entry which is preliminary data.</text>
</comment>
<dbReference type="CDD" id="cd00028">
    <property type="entry name" value="B_lectin"/>
    <property type="match status" value="1"/>
</dbReference>
<comment type="subcellular location">
    <subcellularLocation>
        <location evidence="1">Cell membrane</location>
        <topology evidence="1">Single-pass type I membrane protein</topology>
    </subcellularLocation>
</comment>
<keyword evidence="9 18" id="KW-0418">Kinase</keyword>
<dbReference type="InterPro" id="IPR000719">
    <property type="entry name" value="Prot_kinase_dom"/>
</dbReference>
<dbReference type="Gene3D" id="3.30.200.20">
    <property type="entry name" value="Phosphorylase Kinase, domain 1"/>
    <property type="match status" value="1"/>
</dbReference>
<dbReference type="SMART" id="SM00108">
    <property type="entry name" value="B_lectin"/>
    <property type="match status" value="1"/>
</dbReference>
<gene>
    <name evidence="23" type="ORF">TIFTF001_019455</name>
</gene>
<dbReference type="InterPro" id="IPR003609">
    <property type="entry name" value="Pan_app"/>
</dbReference>
<evidence type="ECO:0000259" key="20">
    <source>
        <dbReference type="PROSITE" id="PS50011"/>
    </source>
</evidence>
<sequence length="803" mass="90436">MVPKVEAPNGAVFSSIILSYFFIGWASMTCQALQAQRETDTIRAGQVLRYSEQLMASADGKFQLGFFNLSDPPNGYLGIWYTDDSRKTKVWVANRETPVSGGNAYLTLDTNDGVLKIMHDGGNPIALNRNRNPNLNGTARSSVATLENSGNLVLKEVSIDGKTEQVLWESFDHPTDTLLPGMKLGTNYVPGKTWKLTSWLSEQVPSSGSFSLECFGSSFEKKGYLVISLRQDGYWKTRVWGNKVEDIERENTNDNVYNFSYVNNYNDFLQKKNNYNDSEIYFTYTTSSVWPFPMLRLSPRGTLLDSYDSPLFRGGNACYGYGYTSETGCSVPPQLLEESFDQCKSSRKVTSFSQLDGSFGPVSYQDENSSIGYSDCWYRCWSNCSCVGFVLYHTNGTGCKFWNGAEFQRGYGEVYHDANILASALLGNINGHSSEDKEEKEEQSILNELTTLDRLKNAEELGNDGKKGHDLKLFSFDSIMAATDNFSTEKKLGQGGFGPVFKGKLPEGQEIAVKRLSMSSGQGLLEFKNELILIAKLQHMNLVRLLGCCVKGAEKMLIYEYMPNKSLDFFLFDASRRELLDWKKRYHIIEGIAQGLLYLHKYSRLRVIHRDLKASNILLTNDMSPKISDFGMARIFGRNESEANTNRVVGTYGYMSPEYAMEGNFSEKSDVYSFGVLLLEIVSGRRNTGFYNPERPLNLVGYSWELWKEGRNMELIDSNLADQSTRTQIARCIHVALLCVQDNAADRPTMVDALPMITNQSVSLPLPKQVTIPFQRQMKEANTNKRNQEISLVTVSITDMEPR</sequence>
<evidence type="ECO:0000313" key="24">
    <source>
        <dbReference type="Proteomes" id="UP001187192"/>
    </source>
</evidence>
<evidence type="ECO:0000313" key="23">
    <source>
        <dbReference type="EMBL" id="GMN50297.1"/>
    </source>
</evidence>
<evidence type="ECO:0000256" key="19">
    <source>
        <dbReference type="SAM" id="Phobius"/>
    </source>
</evidence>
<dbReference type="GO" id="GO:0005524">
    <property type="term" value="F:ATP binding"/>
    <property type="evidence" value="ECO:0007669"/>
    <property type="project" value="UniProtKB-KW"/>
</dbReference>
<evidence type="ECO:0000256" key="6">
    <source>
        <dbReference type="ARBA" id="ARBA00022729"/>
    </source>
</evidence>
<dbReference type="InterPro" id="IPR036426">
    <property type="entry name" value="Bulb-type_lectin_dom_sf"/>
</dbReference>
<dbReference type="Gene3D" id="2.90.10.10">
    <property type="entry name" value="Bulb-type lectin domain"/>
    <property type="match status" value="1"/>
</dbReference>
<dbReference type="Pfam" id="PF01453">
    <property type="entry name" value="B_lectin"/>
    <property type="match status" value="1"/>
</dbReference>
<evidence type="ECO:0000256" key="7">
    <source>
        <dbReference type="ARBA" id="ARBA00022734"/>
    </source>
</evidence>
<dbReference type="InterPro" id="IPR001480">
    <property type="entry name" value="Bulb-type_lectin_dom"/>
</dbReference>